<feature type="transmembrane region" description="Helical" evidence="6">
    <location>
        <begin position="179"/>
        <end position="205"/>
    </location>
</feature>
<evidence type="ECO:0000313" key="9">
    <source>
        <dbReference type="Proteomes" id="UP000751190"/>
    </source>
</evidence>
<dbReference type="PRINTS" id="PR01837">
    <property type="entry name" value="MGTCSAPBPROT"/>
</dbReference>
<keyword evidence="4 6" id="KW-1133">Transmembrane helix</keyword>
<dbReference type="PANTHER" id="PTHR33778">
    <property type="entry name" value="PROTEIN MGTC"/>
    <property type="match status" value="1"/>
</dbReference>
<keyword evidence="9" id="KW-1185">Reference proteome</keyword>
<keyword evidence="5 6" id="KW-0472">Membrane</keyword>
<dbReference type="Pfam" id="PF02308">
    <property type="entry name" value="MgtC"/>
    <property type="match status" value="1"/>
</dbReference>
<evidence type="ECO:0000256" key="3">
    <source>
        <dbReference type="ARBA" id="ARBA00022692"/>
    </source>
</evidence>
<feature type="transmembrane region" description="Helical" evidence="6">
    <location>
        <begin position="123"/>
        <end position="144"/>
    </location>
</feature>
<comment type="subcellular location">
    <subcellularLocation>
        <location evidence="1">Cell membrane</location>
        <topology evidence="1">Multi-pass membrane protein</topology>
    </subcellularLocation>
</comment>
<accession>A0A8J5XUF5</accession>
<evidence type="ECO:0000313" key="8">
    <source>
        <dbReference type="EMBL" id="KAG8468602.1"/>
    </source>
</evidence>
<feature type="domain" description="MgtC/SapB/SrpB/YhiD N-terminal" evidence="7">
    <location>
        <begin position="98"/>
        <end position="220"/>
    </location>
</feature>
<evidence type="ECO:0000256" key="6">
    <source>
        <dbReference type="SAM" id="Phobius"/>
    </source>
</evidence>
<sequence>MASDGAAKKVAAGAGAEIAAGAAAGAPPPAVISRRIKRLLKTDLGRPARIARSFVSLLLLWTWPWVVDVLRVQLTFGTAHAHLFREQLLLVRLMSFRLLVATTCGTIIGLERKSADRPAGLRSMTLVAVGSALYTLAVIFGTHGGDPGRAAAQVCTGVGFIGAGVIWKGSGSQVPVRGVTTACAVWVSAALGVVAASGLSVFALYACGLTVSVLRVSRWLSFIVGGASAASVPRDASAAECA</sequence>
<dbReference type="AlphaFoldDB" id="A0A8J5XUF5"/>
<reference evidence="8" key="1">
    <citation type="submission" date="2021-05" db="EMBL/GenBank/DDBJ databases">
        <title>The genome of the haptophyte Pavlova lutheri (Diacronema luteri, Pavlovales) - a model for lipid biosynthesis in eukaryotic algae.</title>
        <authorList>
            <person name="Hulatt C.J."/>
            <person name="Posewitz M.C."/>
        </authorList>
    </citation>
    <scope>NUCLEOTIDE SEQUENCE</scope>
    <source>
        <strain evidence="8">NIVA-4/92</strain>
    </source>
</reference>
<organism evidence="8 9">
    <name type="scientific">Diacronema lutheri</name>
    <name type="common">Unicellular marine alga</name>
    <name type="synonym">Monochrysis lutheri</name>
    <dbReference type="NCBI Taxonomy" id="2081491"/>
    <lineage>
        <taxon>Eukaryota</taxon>
        <taxon>Haptista</taxon>
        <taxon>Haptophyta</taxon>
        <taxon>Pavlovophyceae</taxon>
        <taxon>Pavlovales</taxon>
        <taxon>Pavlovaceae</taxon>
        <taxon>Diacronema</taxon>
    </lineage>
</organism>
<evidence type="ECO:0000256" key="1">
    <source>
        <dbReference type="ARBA" id="ARBA00004651"/>
    </source>
</evidence>
<proteinExistence type="predicted"/>
<feature type="transmembrane region" description="Helical" evidence="6">
    <location>
        <begin position="150"/>
        <end position="167"/>
    </location>
</feature>
<feature type="transmembrane region" description="Helical" evidence="6">
    <location>
        <begin position="50"/>
        <end position="67"/>
    </location>
</feature>
<dbReference type="PANTHER" id="PTHR33778:SF1">
    <property type="entry name" value="MAGNESIUM TRANSPORTER YHID-RELATED"/>
    <property type="match status" value="1"/>
</dbReference>
<keyword evidence="3 6" id="KW-0812">Transmembrane</keyword>
<evidence type="ECO:0000259" key="7">
    <source>
        <dbReference type="Pfam" id="PF02308"/>
    </source>
</evidence>
<dbReference type="OrthoDB" id="10052237at2759"/>
<comment type="caution">
    <text evidence="8">The sequence shown here is derived from an EMBL/GenBank/DDBJ whole genome shotgun (WGS) entry which is preliminary data.</text>
</comment>
<gene>
    <name evidence="8" type="ORF">KFE25_013685</name>
</gene>
<dbReference type="EMBL" id="JAGTXO010000004">
    <property type="protein sequence ID" value="KAG8468602.1"/>
    <property type="molecule type" value="Genomic_DNA"/>
</dbReference>
<protein>
    <recommendedName>
        <fullName evidence="7">MgtC/SapB/SrpB/YhiD N-terminal domain-containing protein</fullName>
    </recommendedName>
</protein>
<dbReference type="Proteomes" id="UP000751190">
    <property type="component" value="Unassembled WGS sequence"/>
</dbReference>
<feature type="transmembrane region" description="Helical" evidence="6">
    <location>
        <begin position="87"/>
        <end position="111"/>
    </location>
</feature>
<keyword evidence="2" id="KW-1003">Cell membrane</keyword>
<dbReference type="InterPro" id="IPR003416">
    <property type="entry name" value="MgtC/SapB/SrpB/YhiD_fam"/>
</dbReference>
<dbReference type="GO" id="GO:0005886">
    <property type="term" value="C:plasma membrane"/>
    <property type="evidence" value="ECO:0007669"/>
    <property type="project" value="UniProtKB-SubCell"/>
</dbReference>
<evidence type="ECO:0000256" key="2">
    <source>
        <dbReference type="ARBA" id="ARBA00022475"/>
    </source>
</evidence>
<name>A0A8J5XUF5_DIALT</name>
<evidence type="ECO:0000256" key="5">
    <source>
        <dbReference type="ARBA" id="ARBA00023136"/>
    </source>
</evidence>
<evidence type="ECO:0000256" key="4">
    <source>
        <dbReference type="ARBA" id="ARBA00022989"/>
    </source>
</evidence>
<dbReference type="InterPro" id="IPR049177">
    <property type="entry name" value="MgtC_SapB_SrpB_YhiD_N"/>
</dbReference>